<dbReference type="Pfam" id="PF13609">
    <property type="entry name" value="Porin_4"/>
    <property type="match status" value="1"/>
</dbReference>
<accession>A0ABW9B1I9</accession>
<dbReference type="CDD" id="cd00342">
    <property type="entry name" value="gram_neg_porins"/>
    <property type="match status" value="1"/>
</dbReference>
<feature type="chain" id="PRO_5045617249" evidence="11">
    <location>
        <begin position="24"/>
        <end position="358"/>
    </location>
</feature>
<keyword evidence="9" id="KW-0472">Membrane</keyword>
<keyword evidence="8" id="KW-0626">Porin</keyword>
<evidence type="ECO:0000259" key="12">
    <source>
        <dbReference type="Pfam" id="PF13609"/>
    </source>
</evidence>
<evidence type="ECO:0000256" key="8">
    <source>
        <dbReference type="ARBA" id="ARBA00023114"/>
    </source>
</evidence>
<evidence type="ECO:0000313" key="14">
    <source>
        <dbReference type="Proteomes" id="UP001629230"/>
    </source>
</evidence>
<gene>
    <name evidence="13" type="ORF">PQR57_32100</name>
</gene>
<evidence type="ECO:0000256" key="2">
    <source>
        <dbReference type="ARBA" id="ARBA00011233"/>
    </source>
</evidence>
<dbReference type="RefSeq" id="WP_408180332.1">
    <property type="nucleotide sequence ID" value="NZ_JAQQEZ010000031.1"/>
</dbReference>
<evidence type="ECO:0000256" key="3">
    <source>
        <dbReference type="ARBA" id="ARBA00022448"/>
    </source>
</evidence>
<sequence>MKRVIAVAVLTVLTVLAVCNAHAQSSVTLYGRVASGLDFVSNVATADGQSKNNYRFGSNQYGISWWGLKGDEDLGGGFHAVFNLESMFTAGTGSLPDSSLFNRYAYVGLANETYGSLWAGRVMSLTDETGFYIDPFGEQATGIANFAKGRAWGSRANTVTYNSPKWSGFSFRLQNGFGNEAGNFRGGRQFSASATYSIGGFNAYGVYEEIRDADGKFSSLYSASREYMAGATYQLSALKFYTGYQQLVSSGKDTVLDATNPVGATRNQQEWLGATYQVNAALAFQAAWFHGNVNHGGGSGNLGVVGTTYNLSKRTFLYATFGAMFNGGSAAFPVETADQLPLPGHNQQGGYFGMMHYF</sequence>
<evidence type="ECO:0000256" key="10">
    <source>
        <dbReference type="ARBA" id="ARBA00023237"/>
    </source>
</evidence>
<dbReference type="InterPro" id="IPR023614">
    <property type="entry name" value="Porin_dom_sf"/>
</dbReference>
<comment type="caution">
    <text evidence="13">The sequence shown here is derived from an EMBL/GenBank/DDBJ whole genome shotgun (WGS) entry which is preliminary data.</text>
</comment>
<keyword evidence="14" id="KW-1185">Reference proteome</keyword>
<dbReference type="PRINTS" id="PR00182">
    <property type="entry name" value="ECOLNEIPORIN"/>
</dbReference>
<evidence type="ECO:0000313" key="13">
    <source>
        <dbReference type="EMBL" id="MFM0005631.1"/>
    </source>
</evidence>
<dbReference type="PANTHER" id="PTHR34501">
    <property type="entry name" value="PROTEIN YDDL-RELATED"/>
    <property type="match status" value="1"/>
</dbReference>
<dbReference type="Gene3D" id="2.40.160.10">
    <property type="entry name" value="Porin"/>
    <property type="match status" value="1"/>
</dbReference>
<dbReference type="InterPro" id="IPR001702">
    <property type="entry name" value="Porin_Gram-ve"/>
</dbReference>
<dbReference type="InterPro" id="IPR033900">
    <property type="entry name" value="Gram_neg_porin_domain"/>
</dbReference>
<organism evidence="13 14">
    <name type="scientific">Paraburkholderia dipogonis</name>
    <dbReference type="NCBI Taxonomy" id="1211383"/>
    <lineage>
        <taxon>Bacteria</taxon>
        <taxon>Pseudomonadati</taxon>
        <taxon>Pseudomonadota</taxon>
        <taxon>Betaproteobacteria</taxon>
        <taxon>Burkholderiales</taxon>
        <taxon>Burkholderiaceae</taxon>
        <taxon>Paraburkholderia</taxon>
    </lineage>
</organism>
<keyword evidence="5" id="KW-0812">Transmembrane</keyword>
<dbReference type="EMBL" id="JAQQEZ010000031">
    <property type="protein sequence ID" value="MFM0005631.1"/>
    <property type="molecule type" value="Genomic_DNA"/>
</dbReference>
<keyword evidence="6 11" id="KW-0732">Signal</keyword>
<dbReference type="InterPro" id="IPR002299">
    <property type="entry name" value="Porin_Neis"/>
</dbReference>
<reference evidence="13 14" key="1">
    <citation type="journal article" date="2024" name="Chem. Sci.">
        <title>Discovery of megapolipeptins by genome mining of a Burkholderiales bacteria collection.</title>
        <authorList>
            <person name="Paulo B.S."/>
            <person name="Recchia M.J.J."/>
            <person name="Lee S."/>
            <person name="Fergusson C.H."/>
            <person name="Romanowski S.B."/>
            <person name="Hernandez A."/>
            <person name="Krull N."/>
            <person name="Liu D.Y."/>
            <person name="Cavanagh H."/>
            <person name="Bos A."/>
            <person name="Gray C.A."/>
            <person name="Murphy B.T."/>
            <person name="Linington R.G."/>
            <person name="Eustaquio A.S."/>
        </authorList>
    </citation>
    <scope>NUCLEOTIDE SEQUENCE [LARGE SCALE GENOMIC DNA]</scope>
    <source>
        <strain evidence="13 14">RL17-350-BIC-A</strain>
    </source>
</reference>
<dbReference type="PANTHER" id="PTHR34501:SF9">
    <property type="entry name" value="MAJOR OUTER MEMBRANE PROTEIN P.IA"/>
    <property type="match status" value="1"/>
</dbReference>
<evidence type="ECO:0000256" key="1">
    <source>
        <dbReference type="ARBA" id="ARBA00004571"/>
    </source>
</evidence>
<evidence type="ECO:0000256" key="5">
    <source>
        <dbReference type="ARBA" id="ARBA00022692"/>
    </source>
</evidence>
<evidence type="ECO:0000256" key="4">
    <source>
        <dbReference type="ARBA" id="ARBA00022452"/>
    </source>
</evidence>
<evidence type="ECO:0000256" key="9">
    <source>
        <dbReference type="ARBA" id="ARBA00023136"/>
    </source>
</evidence>
<evidence type="ECO:0000256" key="6">
    <source>
        <dbReference type="ARBA" id="ARBA00022729"/>
    </source>
</evidence>
<keyword evidence="7" id="KW-0406">Ion transport</keyword>
<comment type="subcellular location">
    <subcellularLocation>
        <location evidence="1">Cell outer membrane</location>
        <topology evidence="1">Multi-pass membrane protein</topology>
    </subcellularLocation>
</comment>
<evidence type="ECO:0000256" key="7">
    <source>
        <dbReference type="ARBA" id="ARBA00023065"/>
    </source>
</evidence>
<keyword evidence="10" id="KW-0998">Cell outer membrane</keyword>
<dbReference type="PRINTS" id="PR00184">
    <property type="entry name" value="NEISSPPORIN"/>
</dbReference>
<evidence type="ECO:0000256" key="11">
    <source>
        <dbReference type="SAM" id="SignalP"/>
    </source>
</evidence>
<keyword evidence="4" id="KW-1134">Transmembrane beta strand</keyword>
<dbReference type="InterPro" id="IPR050298">
    <property type="entry name" value="Gram-neg_bact_OMP"/>
</dbReference>
<protein>
    <submittedName>
        <fullName evidence="13">Porin</fullName>
    </submittedName>
</protein>
<keyword evidence="3" id="KW-0813">Transport</keyword>
<name>A0ABW9B1I9_9BURK</name>
<feature type="signal peptide" evidence="11">
    <location>
        <begin position="1"/>
        <end position="23"/>
    </location>
</feature>
<comment type="subunit">
    <text evidence="2">Homotrimer.</text>
</comment>
<dbReference type="Proteomes" id="UP001629230">
    <property type="component" value="Unassembled WGS sequence"/>
</dbReference>
<dbReference type="SUPFAM" id="SSF56935">
    <property type="entry name" value="Porins"/>
    <property type="match status" value="1"/>
</dbReference>
<feature type="domain" description="Porin" evidence="12">
    <location>
        <begin position="11"/>
        <end position="326"/>
    </location>
</feature>
<proteinExistence type="predicted"/>